<keyword evidence="3" id="KW-0472">Membrane</keyword>
<gene>
    <name evidence="7" type="ORF">G6F64_010539</name>
</gene>
<evidence type="ECO:0000313" key="7">
    <source>
        <dbReference type="EMBL" id="KAG1302896.1"/>
    </source>
</evidence>
<dbReference type="PROSITE" id="PS50850">
    <property type="entry name" value="MFS"/>
    <property type="match status" value="1"/>
</dbReference>
<evidence type="ECO:0000256" key="1">
    <source>
        <dbReference type="ARBA" id="ARBA00004141"/>
    </source>
</evidence>
<evidence type="ECO:0000256" key="4">
    <source>
        <dbReference type="SAM" id="SignalP"/>
    </source>
</evidence>
<feature type="transmembrane region" description="Helical" evidence="3">
    <location>
        <begin position="860"/>
        <end position="879"/>
    </location>
</feature>
<dbReference type="PANTHER" id="PTHR23222">
    <property type="entry name" value="PROHIBITIN"/>
    <property type="match status" value="1"/>
</dbReference>
<dbReference type="PANTHER" id="PTHR23222:SF0">
    <property type="entry name" value="PROHIBITIN 1"/>
    <property type="match status" value="1"/>
</dbReference>
<feature type="transmembrane region" description="Helical" evidence="3">
    <location>
        <begin position="891"/>
        <end position="913"/>
    </location>
</feature>
<dbReference type="InterPro" id="IPR011701">
    <property type="entry name" value="MFS"/>
</dbReference>
<name>A0A9P6X0V2_RHIOR</name>
<feature type="chain" id="PRO_5040436693" description="Major facilitator superfamily (MFS) profile domain-containing protein" evidence="4">
    <location>
        <begin position="25"/>
        <end position="1007"/>
    </location>
</feature>
<feature type="domain" description="GH16" evidence="6">
    <location>
        <begin position="251"/>
        <end position="491"/>
    </location>
</feature>
<dbReference type="Pfam" id="PF07690">
    <property type="entry name" value="MFS_1"/>
    <property type="match status" value="1"/>
</dbReference>
<dbReference type="GO" id="GO:0000423">
    <property type="term" value="P:mitophagy"/>
    <property type="evidence" value="ECO:0007669"/>
    <property type="project" value="UniProtKB-ARBA"/>
</dbReference>
<dbReference type="InterPro" id="IPR000757">
    <property type="entry name" value="Beta-glucanase-like"/>
</dbReference>
<dbReference type="Proteomes" id="UP000716291">
    <property type="component" value="Unassembled WGS sequence"/>
</dbReference>
<feature type="transmembrane region" description="Helical" evidence="3">
    <location>
        <begin position="819"/>
        <end position="839"/>
    </location>
</feature>
<feature type="transmembrane region" description="Helical" evidence="3">
    <location>
        <begin position="920"/>
        <end position="941"/>
    </location>
</feature>
<keyword evidence="3" id="KW-1133">Transmembrane helix</keyword>
<dbReference type="GO" id="GO:0004553">
    <property type="term" value="F:hydrolase activity, hydrolyzing O-glycosyl compounds"/>
    <property type="evidence" value="ECO:0007669"/>
    <property type="project" value="InterPro"/>
</dbReference>
<dbReference type="InterPro" id="IPR000163">
    <property type="entry name" value="Prohibitin"/>
</dbReference>
<dbReference type="CDD" id="cd00413">
    <property type="entry name" value="Glyco_hydrolase_16"/>
    <property type="match status" value="1"/>
</dbReference>
<feature type="transmembrane region" description="Helical" evidence="3">
    <location>
        <begin position="770"/>
        <end position="799"/>
    </location>
</feature>
<keyword evidence="3" id="KW-0812">Transmembrane</keyword>
<dbReference type="AlphaFoldDB" id="A0A9P6X0V2"/>
<evidence type="ECO:0000259" key="5">
    <source>
        <dbReference type="PROSITE" id="PS50850"/>
    </source>
</evidence>
<dbReference type="InterPro" id="IPR001107">
    <property type="entry name" value="Band_7"/>
</dbReference>
<dbReference type="SUPFAM" id="SSF49899">
    <property type="entry name" value="Concanavalin A-like lectins/glucanases"/>
    <property type="match status" value="1"/>
</dbReference>
<accession>A0A9P6X0V2</accession>
<comment type="subcellular location">
    <subcellularLocation>
        <location evidence="1">Membrane</location>
        <topology evidence="1">Multi-pass membrane protein</topology>
    </subcellularLocation>
</comment>
<sequence>MSAILGTVAKWAIPVGLAVGGAQAAMYDVQGGYRAVIFDRIQGVKPVAVGEGTHFLVPWLQRAVLFDVRTRPRNISTTTGSKDMQMVSLTLRVLHRPEIKNLSSIYQNLGLDYDERVLPSIGNEVLKSIVAQFDASELITQREVVSAKIREELYKRARDFNLALEDVSITHMTFGREFTNAVEQKQIAQQEAERAKFIVERAEQEKQAAIIRAEGDSEAAEMISTALANAGDGFIAFRRIEASKEIAQTLSKASNVTYLPSNGNVWSNVWYADYSKYKSIARNDQYYQIMDYTLHAKGKNSFDRVFSANNIKLSAQGMSLAVKKNTDNKYTSASIGTRRSDFLYGTFRARIKTSEIPGTVAAFYYYRNVTSEIDVETLSRLRNPWQTYFAIQPQIYNQDGSASPLTHTKHDLTFDPTQEYHEYRFDWTPGLVKFFVDGLHAGDLTTNVPNTPGRIMINHWTDGNPNFSGGPPDKDSDMIISHLNMFFNSSESLSPPSCQQMKTPCSVQDIMSNNLLPEMVIQNTSESSIEEDKKDVHTSLSHHNTVRQKLKNYLFGNIHAEDDPRTLPNWQKTIIIFIVALSSISGSMGSMIYMPGLPVIAKDFQASDAALNGTISVYIVFSGIAPLFWASMSDVHGRKSMFVISTLVNIVASILCGLSKNIAMLTVFRSLQACGASSGQSLGAGVVADIIQVSERGKAYGFFSMGPLVGPVIGPTIGGFLCQYLGWQSSFYFLAILNAMLIILMIAFMPETLRKKKIGPKECKKSSQALMPLLCMFFDPNVMLITLCNTVIYACLYFLNPTITETFEALYKYSASQVGLCYLVFGIGLMIGSVLSGYFTDYVYKVLGAKRKVFYPEMRLMASLPAFLLIPAGYLIYAWTTQYHVPVYAPLIGLFVYAMGQSCAFTSTSVYLVDSQPGRSASAVAINNCVRSIVAAIGTIFSSQSVKAVGTGVLFSILAGINIVNLVTVLIILNYGKKWRDRKEKKKEVIDEESRQKDGLEERIFIE</sequence>
<dbReference type="Pfam" id="PF00722">
    <property type="entry name" value="Glyco_hydro_16"/>
    <property type="match status" value="1"/>
</dbReference>
<dbReference type="SUPFAM" id="SSF117892">
    <property type="entry name" value="Band 7/SPFH domain"/>
    <property type="match status" value="1"/>
</dbReference>
<dbReference type="Gene3D" id="2.60.120.200">
    <property type="match status" value="1"/>
</dbReference>
<keyword evidence="8" id="KW-1185">Reference proteome</keyword>
<dbReference type="PROSITE" id="PS51762">
    <property type="entry name" value="GH16_2"/>
    <property type="match status" value="1"/>
</dbReference>
<dbReference type="GO" id="GO:0005975">
    <property type="term" value="P:carbohydrate metabolic process"/>
    <property type="evidence" value="ECO:0007669"/>
    <property type="project" value="InterPro"/>
</dbReference>
<protein>
    <recommendedName>
        <fullName evidence="9">Major facilitator superfamily (MFS) profile domain-containing protein</fullName>
    </recommendedName>
</protein>
<evidence type="ECO:0000256" key="3">
    <source>
        <dbReference type="SAM" id="Phobius"/>
    </source>
</evidence>
<feature type="domain" description="Major facilitator superfamily (MFS) profile" evidence="5">
    <location>
        <begin position="575"/>
        <end position="977"/>
    </location>
</feature>
<comment type="caution">
    <text evidence="7">The sequence shown here is derived from an EMBL/GenBank/DDBJ whole genome shotgun (WGS) entry which is preliminary data.</text>
</comment>
<feature type="transmembrane region" description="Helical" evidence="3">
    <location>
        <begin position="574"/>
        <end position="597"/>
    </location>
</feature>
<dbReference type="FunFam" id="3.30.479.30:FF:000001">
    <property type="entry name" value="Prohibitin 2"/>
    <property type="match status" value="1"/>
</dbReference>
<dbReference type="InterPro" id="IPR036259">
    <property type="entry name" value="MFS_trans_sf"/>
</dbReference>
<dbReference type="SUPFAM" id="SSF103473">
    <property type="entry name" value="MFS general substrate transporter"/>
    <property type="match status" value="1"/>
</dbReference>
<evidence type="ECO:0000256" key="2">
    <source>
        <dbReference type="ARBA" id="ARBA00009658"/>
    </source>
</evidence>
<dbReference type="GO" id="GO:0022857">
    <property type="term" value="F:transmembrane transporter activity"/>
    <property type="evidence" value="ECO:0007669"/>
    <property type="project" value="InterPro"/>
</dbReference>
<dbReference type="CDD" id="cd03401">
    <property type="entry name" value="SPFH_prohibitin"/>
    <property type="match status" value="1"/>
</dbReference>
<dbReference type="InterPro" id="IPR020846">
    <property type="entry name" value="MFS_dom"/>
</dbReference>
<dbReference type="InterPro" id="IPR013320">
    <property type="entry name" value="ConA-like_dom_sf"/>
</dbReference>
<feature type="transmembrane region" description="Helical" evidence="3">
    <location>
        <begin position="609"/>
        <end position="629"/>
    </location>
</feature>
<dbReference type="GO" id="GO:0016020">
    <property type="term" value="C:membrane"/>
    <property type="evidence" value="ECO:0007669"/>
    <property type="project" value="UniProtKB-SubCell"/>
</dbReference>
<evidence type="ECO:0008006" key="9">
    <source>
        <dbReference type="Google" id="ProtNLM"/>
    </source>
</evidence>
<dbReference type="CDD" id="cd17323">
    <property type="entry name" value="MFS_Tpo1_MDR_like"/>
    <property type="match status" value="1"/>
</dbReference>
<dbReference type="InterPro" id="IPR036013">
    <property type="entry name" value="Band_7/SPFH_dom_sf"/>
</dbReference>
<dbReference type="GO" id="GO:0005739">
    <property type="term" value="C:mitochondrion"/>
    <property type="evidence" value="ECO:0007669"/>
    <property type="project" value="TreeGrafter"/>
</dbReference>
<dbReference type="PRINTS" id="PR00679">
    <property type="entry name" value="PROHIBITIN"/>
</dbReference>
<feature type="transmembrane region" description="Helical" evidence="3">
    <location>
        <begin position="953"/>
        <end position="976"/>
    </location>
</feature>
<feature type="transmembrane region" description="Helical" evidence="3">
    <location>
        <begin position="732"/>
        <end position="749"/>
    </location>
</feature>
<evidence type="ECO:0000259" key="6">
    <source>
        <dbReference type="PROSITE" id="PS51762"/>
    </source>
</evidence>
<feature type="transmembrane region" description="Helical" evidence="3">
    <location>
        <begin position="700"/>
        <end position="726"/>
    </location>
</feature>
<feature type="signal peptide" evidence="4">
    <location>
        <begin position="1"/>
        <end position="24"/>
    </location>
</feature>
<organism evidence="7 8">
    <name type="scientific">Rhizopus oryzae</name>
    <name type="common">Mucormycosis agent</name>
    <name type="synonym">Rhizopus arrhizus var. delemar</name>
    <dbReference type="NCBI Taxonomy" id="64495"/>
    <lineage>
        <taxon>Eukaryota</taxon>
        <taxon>Fungi</taxon>
        <taxon>Fungi incertae sedis</taxon>
        <taxon>Mucoromycota</taxon>
        <taxon>Mucoromycotina</taxon>
        <taxon>Mucoromycetes</taxon>
        <taxon>Mucorales</taxon>
        <taxon>Mucorineae</taxon>
        <taxon>Rhizopodaceae</taxon>
        <taxon>Rhizopus</taxon>
    </lineage>
</organism>
<dbReference type="GO" id="GO:0007005">
    <property type="term" value="P:mitochondrion organization"/>
    <property type="evidence" value="ECO:0007669"/>
    <property type="project" value="TreeGrafter"/>
</dbReference>
<keyword evidence="4" id="KW-0732">Signal</keyword>
<reference evidence="7" key="1">
    <citation type="journal article" date="2020" name="Microb. Genom.">
        <title>Genetic diversity of clinical and environmental Mucorales isolates obtained from an investigation of mucormycosis cases among solid organ transplant recipients.</title>
        <authorList>
            <person name="Nguyen M.H."/>
            <person name="Kaul D."/>
            <person name="Muto C."/>
            <person name="Cheng S.J."/>
            <person name="Richter R.A."/>
            <person name="Bruno V.M."/>
            <person name="Liu G."/>
            <person name="Beyhan S."/>
            <person name="Sundermann A.J."/>
            <person name="Mounaud S."/>
            <person name="Pasculle A.W."/>
            <person name="Nierman W.C."/>
            <person name="Driscoll E."/>
            <person name="Cumbie R."/>
            <person name="Clancy C.J."/>
            <person name="Dupont C.L."/>
        </authorList>
    </citation>
    <scope>NUCLEOTIDE SEQUENCE</scope>
    <source>
        <strain evidence="7">GL11</strain>
    </source>
</reference>
<dbReference type="Pfam" id="PF01145">
    <property type="entry name" value="Band_7"/>
    <property type="match status" value="1"/>
</dbReference>
<dbReference type="EMBL" id="JAANQT010002213">
    <property type="protein sequence ID" value="KAG1302896.1"/>
    <property type="molecule type" value="Genomic_DNA"/>
</dbReference>
<dbReference type="SMART" id="SM00244">
    <property type="entry name" value="PHB"/>
    <property type="match status" value="1"/>
</dbReference>
<feature type="transmembrane region" description="Helical" evidence="3">
    <location>
        <begin position="641"/>
        <end position="659"/>
    </location>
</feature>
<dbReference type="Gene3D" id="3.30.479.30">
    <property type="entry name" value="Band 7 domain"/>
    <property type="match status" value="1"/>
</dbReference>
<comment type="similarity">
    <text evidence="2">Belongs to the prohibitin family.</text>
</comment>
<proteinExistence type="inferred from homology"/>
<dbReference type="Gene3D" id="1.20.1720.10">
    <property type="entry name" value="Multidrug resistance protein D"/>
    <property type="match status" value="1"/>
</dbReference>
<evidence type="ECO:0000313" key="8">
    <source>
        <dbReference type="Proteomes" id="UP000716291"/>
    </source>
</evidence>